<dbReference type="InterPro" id="IPR000683">
    <property type="entry name" value="Gfo/Idh/MocA-like_OxRdtase_N"/>
</dbReference>
<dbReference type="InterPro" id="IPR055170">
    <property type="entry name" value="GFO_IDH_MocA-like_dom"/>
</dbReference>
<dbReference type="Gene3D" id="3.40.50.720">
    <property type="entry name" value="NAD(P)-binding Rossmann-like Domain"/>
    <property type="match status" value="1"/>
</dbReference>
<protein>
    <submittedName>
        <fullName evidence="3">Gfo/Idh/MocA family oxidoreductase</fullName>
    </submittedName>
</protein>
<dbReference type="Pfam" id="PF22725">
    <property type="entry name" value="GFO_IDH_MocA_C3"/>
    <property type="match status" value="1"/>
</dbReference>
<name>A0ABT4W5M5_9RHOB</name>
<accession>A0ABT4W5M5</accession>
<gene>
    <name evidence="3" type="ORF">O2N63_17190</name>
</gene>
<dbReference type="InterPro" id="IPR036291">
    <property type="entry name" value="NAD(P)-bd_dom_sf"/>
</dbReference>
<proteinExistence type="predicted"/>
<sequence length="362" mass="39118">MKQTIQIAIAGAGLVGKRHVAAIDQLKDVELCAVVDPGEDAQHFASERGLPCYGSLTELFANHTPDGVVLATPTPLHVNQALECVEQGCPVLVEKPLGTSAKEAAKLVEAAEKRNVPLLVGHHRRHNPLIRKAHEVVSGGEIGDVRAVHVNCWFYKPDDYFDTAPWRKKLGAGPISVNLVHDVDLIRYLCGEVVSVQGQATPSARGFENEDVAAALLRFENGAIGTITVSDSVVSPWSWELTSREYPIYPPTPESCYMIGGSRGSLSVPDLRLWSHHGGVQDWWTPISATSLTRGSSDPLVNQMTHFARVVRGEEAPIVSGFEGLQTLQVIEAIQQACSSGESVAIPKAKNNEFSEEKQGVA</sequence>
<dbReference type="Gene3D" id="3.30.360.10">
    <property type="entry name" value="Dihydrodipicolinate Reductase, domain 2"/>
    <property type="match status" value="1"/>
</dbReference>
<dbReference type="InterPro" id="IPR051450">
    <property type="entry name" value="Gfo/Idh/MocA_Oxidoreductases"/>
</dbReference>
<dbReference type="SUPFAM" id="SSF51735">
    <property type="entry name" value="NAD(P)-binding Rossmann-fold domains"/>
    <property type="match status" value="1"/>
</dbReference>
<evidence type="ECO:0000259" key="1">
    <source>
        <dbReference type="Pfam" id="PF01408"/>
    </source>
</evidence>
<dbReference type="EMBL" id="JAQIIO010000017">
    <property type="protein sequence ID" value="MDA5095828.1"/>
    <property type="molecule type" value="Genomic_DNA"/>
</dbReference>
<comment type="caution">
    <text evidence="3">The sequence shown here is derived from an EMBL/GenBank/DDBJ whole genome shotgun (WGS) entry which is preliminary data.</text>
</comment>
<dbReference type="RefSeq" id="WP_271055538.1">
    <property type="nucleotide sequence ID" value="NZ_JAQIIO010000017.1"/>
</dbReference>
<dbReference type="Proteomes" id="UP001528040">
    <property type="component" value="Unassembled WGS sequence"/>
</dbReference>
<dbReference type="PANTHER" id="PTHR43377:SF8">
    <property type="entry name" value="BLR3664 PROTEIN"/>
    <property type="match status" value="1"/>
</dbReference>
<evidence type="ECO:0000259" key="2">
    <source>
        <dbReference type="Pfam" id="PF22725"/>
    </source>
</evidence>
<dbReference type="PANTHER" id="PTHR43377">
    <property type="entry name" value="BILIVERDIN REDUCTASE A"/>
    <property type="match status" value="1"/>
</dbReference>
<evidence type="ECO:0000313" key="4">
    <source>
        <dbReference type="Proteomes" id="UP001528040"/>
    </source>
</evidence>
<keyword evidence="4" id="KW-1185">Reference proteome</keyword>
<reference evidence="3 4" key="1">
    <citation type="submission" date="2023-01" db="EMBL/GenBank/DDBJ databases">
        <authorList>
            <person name="Yoon J.-W."/>
        </authorList>
    </citation>
    <scope>NUCLEOTIDE SEQUENCE [LARGE SCALE GENOMIC DNA]</scope>
    <source>
        <strain evidence="3 4">KMU-50</strain>
    </source>
</reference>
<organism evidence="3 4">
    <name type="scientific">Aliiroseovarius salicola</name>
    <dbReference type="NCBI Taxonomy" id="3009082"/>
    <lineage>
        <taxon>Bacteria</taxon>
        <taxon>Pseudomonadati</taxon>
        <taxon>Pseudomonadota</taxon>
        <taxon>Alphaproteobacteria</taxon>
        <taxon>Rhodobacterales</taxon>
        <taxon>Paracoccaceae</taxon>
        <taxon>Aliiroseovarius</taxon>
    </lineage>
</organism>
<feature type="domain" description="Gfo/Idh/MocA-like oxidoreductase N-terminal" evidence="1">
    <location>
        <begin position="5"/>
        <end position="122"/>
    </location>
</feature>
<evidence type="ECO:0000313" key="3">
    <source>
        <dbReference type="EMBL" id="MDA5095828.1"/>
    </source>
</evidence>
<dbReference type="Pfam" id="PF01408">
    <property type="entry name" value="GFO_IDH_MocA"/>
    <property type="match status" value="1"/>
</dbReference>
<dbReference type="SUPFAM" id="SSF55347">
    <property type="entry name" value="Glyceraldehyde-3-phosphate dehydrogenase-like, C-terminal domain"/>
    <property type="match status" value="1"/>
</dbReference>
<feature type="domain" description="GFO/IDH/MocA-like oxidoreductase" evidence="2">
    <location>
        <begin position="130"/>
        <end position="265"/>
    </location>
</feature>